<evidence type="ECO:0000313" key="3">
    <source>
        <dbReference type="Proteomes" id="UP000796880"/>
    </source>
</evidence>
<accession>A0A8K0H7H2</accession>
<feature type="region of interest" description="Disordered" evidence="1">
    <location>
        <begin position="50"/>
        <end position="86"/>
    </location>
</feature>
<name>A0A8K0H7H2_9ROSA</name>
<feature type="region of interest" description="Disordered" evidence="1">
    <location>
        <begin position="264"/>
        <end position="298"/>
    </location>
</feature>
<dbReference type="AlphaFoldDB" id="A0A8K0H7H2"/>
<evidence type="ECO:0000313" key="2">
    <source>
        <dbReference type="EMBL" id="KAF3447115.1"/>
    </source>
</evidence>
<reference evidence="2" key="1">
    <citation type="submission" date="2020-03" db="EMBL/GenBank/DDBJ databases">
        <title>A high-quality chromosome-level genome assembly of a woody plant with both climbing and erect habits, Rhamnella rubrinervis.</title>
        <authorList>
            <person name="Lu Z."/>
            <person name="Yang Y."/>
            <person name="Zhu X."/>
            <person name="Sun Y."/>
        </authorList>
    </citation>
    <scope>NUCLEOTIDE SEQUENCE</scope>
    <source>
        <strain evidence="2">BYM</strain>
        <tissue evidence="2">Leaf</tissue>
    </source>
</reference>
<feature type="compositionally biased region" description="Pro residues" evidence="1">
    <location>
        <begin position="287"/>
        <end position="298"/>
    </location>
</feature>
<gene>
    <name evidence="2" type="ORF">FNV43_RR12295</name>
</gene>
<dbReference type="EMBL" id="VOIH02000005">
    <property type="protein sequence ID" value="KAF3447115.1"/>
    <property type="molecule type" value="Genomic_DNA"/>
</dbReference>
<sequence>MLLRSASLPILKPCVHQSSPEPDLGIRTRPVTRSVSMSISLNSYLPLPNSTKKSNPIQLSPLKKKKKGASHGWSTPPLVAEEEEEEEKGEMGLCFSEASPVMTMAASSVGSAVNEACSTGVKEEVGPSVLVGGGIGNGGIGGITGGRGGGDGSDGYWDSEKGSESMDGYYQKMIKEYPEDALLLGNYARFLKEAVGDVEKAEEYCERAILGEPNDGNVLSLYGDLIWNRHKDAPRADSYYQRAVQSSPDDCFVLASYANFLWDAGEEEDDDNEEEGQEVQHTTKTCPTPPPPSLVAGS</sequence>
<dbReference type="PANTHER" id="PTHR26312">
    <property type="entry name" value="TETRATRICOPEPTIDE REPEAT PROTEIN 5"/>
    <property type="match status" value="1"/>
</dbReference>
<evidence type="ECO:0000256" key="1">
    <source>
        <dbReference type="SAM" id="MobiDB-lite"/>
    </source>
</evidence>
<comment type="caution">
    <text evidence="2">The sequence shown here is derived from an EMBL/GenBank/DDBJ whole genome shotgun (WGS) entry which is preliminary data.</text>
</comment>
<organism evidence="2 3">
    <name type="scientific">Rhamnella rubrinervis</name>
    <dbReference type="NCBI Taxonomy" id="2594499"/>
    <lineage>
        <taxon>Eukaryota</taxon>
        <taxon>Viridiplantae</taxon>
        <taxon>Streptophyta</taxon>
        <taxon>Embryophyta</taxon>
        <taxon>Tracheophyta</taxon>
        <taxon>Spermatophyta</taxon>
        <taxon>Magnoliopsida</taxon>
        <taxon>eudicotyledons</taxon>
        <taxon>Gunneridae</taxon>
        <taxon>Pentapetalae</taxon>
        <taxon>rosids</taxon>
        <taxon>fabids</taxon>
        <taxon>Rosales</taxon>
        <taxon>Rhamnaceae</taxon>
        <taxon>rhamnoid group</taxon>
        <taxon>Rhamneae</taxon>
        <taxon>Rhamnella</taxon>
    </lineage>
</organism>
<dbReference type="Proteomes" id="UP000796880">
    <property type="component" value="Unassembled WGS sequence"/>
</dbReference>
<dbReference type="PANTHER" id="PTHR26312:SF181">
    <property type="entry name" value="TETRATRICOPEPTIDE REPEAT (TPR)-LIKE SUPERFAMILY PROTEIN"/>
    <property type="match status" value="1"/>
</dbReference>
<keyword evidence="3" id="KW-1185">Reference proteome</keyword>
<dbReference type="InterPro" id="IPR011990">
    <property type="entry name" value="TPR-like_helical_dom_sf"/>
</dbReference>
<dbReference type="SUPFAM" id="SSF48452">
    <property type="entry name" value="TPR-like"/>
    <property type="match status" value="1"/>
</dbReference>
<dbReference type="OrthoDB" id="439046at2759"/>
<dbReference type="Gene3D" id="1.25.40.10">
    <property type="entry name" value="Tetratricopeptide repeat domain"/>
    <property type="match status" value="1"/>
</dbReference>
<feature type="compositionally biased region" description="Acidic residues" evidence="1">
    <location>
        <begin position="264"/>
        <end position="277"/>
    </location>
</feature>
<protein>
    <submittedName>
        <fullName evidence="2">Uncharacterized protein</fullName>
    </submittedName>
</protein>
<proteinExistence type="predicted"/>